<dbReference type="InterPro" id="IPR036271">
    <property type="entry name" value="Tet_transcr_reg_TetR-rel_C_sf"/>
</dbReference>
<reference evidence="7 8" key="1">
    <citation type="submission" date="2021-08" db="EMBL/GenBank/DDBJ databases">
        <title>Genomic Architecture of Streptomyces flavotricini NGL1 and Streptomyces erythrochromogenes HMS4 With Differential Plant Beneficial attributes and laccase production capabilities.</title>
        <authorList>
            <person name="Salwan R."/>
            <person name="Kaur R."/>
            <person name="Sharma V."/>
        </authorList>
    </citation>
    <scope>NUCLEOTIDE SEQUENCE [LARGE SCALE GENOMIC DNA]</scope>
    <source>
        <strain evidence="7 8">NGL1</strain>
    </source>
</reference>
<keyword evidence="2 4" id="KW-0238">DNA-binding</keyword>
<evidence type="ECO:0000256" key="1">
    <source>
        <dbReference type="ARBA" id="ARBA00023015"/>
    </source>
</evidence>
<feature type="domain" description="HTH tetR-type" evidence="6">
    <location>
        <begin position="10"/>
        <end position="70"/>
    </location>
</feature>
<name>A0ABS8EI70_9ACTN</name>
<dbReference type="Pfam" id="PF21935">
    <property type="entry name" value="TetR_C_45"/>
    <property type="match status" value="1"/>
</dbReference>
<sequence length="226" mass="24299">MARVRQDRAVSTRETILRAAAQVFDECGYSGAGINSILERAGTTAGALYFHFKSKEGLARAVVLEQAADLAFPEGEAGLQQLLDSTMYLAAELQSNVLLRAGVKLAVEQGESGLREFAVYEYWVDQFAAELRTAREMGQLLPEVDEGQFARVLVASFTGTQVMSKISTGHADLPEQIALMWRYLLRAIATPQALGELVIVREGAGGAKEADRTAAADEAAESAESA</sequence>
<protein>
    <submittedName>
        <fullName evidence="7">TetR/AcrR family transcriptional regulator</fullName>
    </submittedName>
</protein>
<comment type="caution">
    <text evidence="7">The sequence shown here is derived from an EMBL/GenBank/DDBJ whole genome shotgun (WGS) entry which is preliminary data.</text>
</comment>
<dbReference type="InterPro" id="IPR001647">
    <property type="entry name" value="HTH_TetR"/>
</dbReference>
<dbReference type="Gene3D" id="1.10.357.10">
    <property type="entry name" value="Tetracycline Repressor, domain 2"/>
    <property type="match status" value="1"/>
</dbReference>
<dbReference type="SUPFAM" id="SSF48498">
    <property type="entry name" value="Tetracyclin repressor-like, C-terminal domain"/>
    <property type="match status" value="1"/>
</dbReference>
<dbReference type="NCBIfam" id="NF041196">
    <property type="entry name" value="ScbR_bind_reg"/>
    <property type="match status" value="1"/>
</dbReference>
<evidence type="ECO:0000256" key="4">
    <source>
        <dbReference type="PROSITE-ProRule" id="PRU00335"/>
    </source>
</evidence>
<dbReference type="RefSeq" id="WP_229346060.1">
    <property type="nucleotide sequence ID" value="NZ_JAINUL010000032.1"/>
</dbReference>
<keyword evidence="1" id="KW-0805">Transcription regulation</keyword>
<feature type="region of interest" description="Disordered" evidence="5">
    <location>
        <begin position="206"/>
        <end position="226"/>
    </location>
</feature>
<dbReference type="Proteomes" id="UP001520654">
    <property type="component" value="Unassembled WGS sequence"/>
</dbReference>
<organism evidence="7 8">
    <name type="scientific">Streptomyces flavotricini</name>
    <dbReference type="NCBI Taxonomy" id="66888"/>
    <lineage>
        <taxon>Bacteria</taxon>
        <taxon>Bacillati</taxon>
        <taxon>Actinomycetota</taxon>
        <taxon>Actinomycetes</taxon>
        <taxon>Kitasatosporales</taxon>
        <taxon>Streptomycetaceae</taxon>
        <taxon>Streptomyces</taxon>
    </lineage>
</organism>
<evidence type="ECO:0000313" key="7">
    <source>
        <dbReference type="EMBL" id="MCC0100841.1"/>
    </source>
</evidence>
<dbReference type="InterPro" id="IPR047923">
    <property type="entry name" value="ArpA-like"/>
</dbReference>
<keyword evidence="3" id="KW-0804">Transcription</keyword>
<feature type="DNA-binding region" description="H-T-H motif" evidence="4">
    <location>
        <begin position="33"/>
        <end position="52"/>
    </location>
</feature>
<evidence type="ECO:0000256" key="5">
    <source>
        <dbReference type="SAM" id="MobiDB-lite"/>
    </source>
</evidence>
<accession>A0ABS8EI70</accession>
<dbReference type="PANTHER" id="PTHR47506">
    <property type="entry name" value="TRANSCRIPTIONAL REGULATORY PROTEIN"/>
    <property type="match status" value="1"/>
</dbReference>
<evidence type="ECO:0000313" key="8">
    <source>
        <dbReference type="Proteomes" id="UP001520654"/>
    </source>
</evidence>
<dbReference type="PANTHER" id="PTHR47506:SF1">
    <property type="entry name" value="HTH-TYPE TRANSCRIPTIONAL REGULATOR YJDC"/>
    <property type="match status" value="1"/>
</dbReference>
<dbReference type="PROSITE" id="PS50977">
    <property type="entry name" value="HTH_TETR_2"/>
    <property type="match status" value="1"/>
</dbReference>
<dbReference type="EMBL" id="JAINUL010000032">
    <property type="protein sequence ID" value="MCC0100841.1"/>
    <property type="molecule type" value="Genomic_DNA"/>
</dbReference>
<dbReference type="PRINTS" id="PR00455">
    <property type="entry name" value="HTHTETR"/>
</dbReference>
<evidence type="ECO:0000256" key="2">
    <source>
        <dbReference type="ARBA" id="ARBA00023125"/>
    </source>
</evidence>
<keyword evidence="8" id="KW-1185">Reference proteome</keyword>
<proteinExistence type="predicted"/>
<dbReference type="Pfam" id="PF00440">
    <property type="entry name" value="TetR_N"/>
    <property type="match status" value="1"/>
</dbReference>
<dbReference type="InterPro" id="IPR054126">
    <property type="entry name" value="CprB_TetR_C"/>
</dbReference>
<gene>
    <name evidence="7" type="ORF">K7B10_40090</name>
</gene>
<evidence type="ECO:0000256" key="3">
    <source>
        <dbReference type="ARBA" id="ARBA00023163"/>
    </source>
</evidence>
<dbReference type="InterPro" id="IPR009057">
    <property type="entry name" value="Homeodomain-like_sf"/>
</dbReference>
<evidence type="ECO:0000259" key="6">
    <source>
        <dbReference type="PROSITE" id="PS50977"/>
    </source>
</evidence>
<dbReference type="SUPFAM" id="SSF46689">
    <property type="entry name" value="Homeodomain-like"/>
    <property type="match status" value="1"/>
</dbReference>